<dbReference type="RefSeq" id="WP_172598545.1">
    <property type="nucleotide sequence ID" value="NZ_LR217710.1"/>
</dbReference>
<accession>A0A451D6K1</accession>
<feature type="transmembrane region" description="Helical" evidence="1">
    <location>
        <begin position="114"/>
        <end position="135"/>
    </location>
</feature>
<feature type="transmembrane region" description="Helical" evidence="1">
    <location>
        <begin position="76"/>
        <end position="102"/>
    </location>
</feature>
<dbReference type="Proteomes" id="UP000294344">
    <property type="component" value="Chromosome"/>
</dbReference>
<keyword evidence="1" id="KW-0472">Membrane</keyword>
<evidence type="ECO:0000256" key="1">
    <source>
        <dbReference type="SAM" id="Phobius"/>
    </source>
</evidence>
<sequence length="251" mass="30506">MLLNIYIITYDAYQFFYKNIINIFVYSIISSLINIILQNIFSIKMIELSILYKSYFFKKESLLHIINNMSINQKKIIFYIKFIKILCLTISNFFLFISILYLIHFISSSILKNIYYTIIRIFQSFFLCIPLLYLQFLLIETKFNISIVPRVLLSLLSFLSLIIFLIEKKNIFYSLRYSIKILFYDIYIIIPIILLNLIFKKLTLIFFKLFFIFPMYVNIFLLNFFINIYFSYITIYLFRFYICSKVRNIIN</sequence>
<dbReference type="AlphaFoldDB" id="A0A451D6K1"/>
<evidence type="ECO:0000313" key="3">
    <source>
        <dbReference type="Proteomes" id="UP000294344"/>
    </source>
</evidence>
<proteinExistence type="predicted"/>
<feature type="transmembrane region" description="Helical" evidence="1">
    <location>
        <begin position="205"/>
        <end position="238"/>
    </location>
</feature>
<feature type="transmembrane region" description="Helical" evidence="1">
    <location>
        <begin position="147"/>
        <end position="166"/>
    </location>
</feature>
<keyword evidence="1" id="KW-0812">Transmembrane</keyword>
<reference evidence="2 3" key="1">
    <citation type="submission" date="2019-02" db="EMBL/GenBank/DDBJ databases">
        <authorList>
            <person name="Manzano-Marin A."/>
            <person name="Manzano-Marin A."/>
        </authorList>
    </citation>
    <scope>NUCLEOTIDE SEQUENCE [LARGE SCALE GENOMIC DNA]</scope>
    <source>
        <strain evidence="2 3">BuCicurvipes</strain>
    </source>
</reference>
<dbReference type="Pfam" id="PF06790">
    <property type="entry name" value="UPF0259"/>
    <property type="match status" value="1"/>
</dbReference>
<feature type="transmembrane region" description="Helical" evidence="1">
    <location>
        <begin position="20"/>
        <end position="41"/>
    </location>
</feature>
<dbReference type="EMBL" id="LR217710">
    <property type="protein sequence ID" value="VFP81470.1"/>
    <property type="molecule type" value="Genomic_DNA"/>
</dbReference>
<organism evidence="2 3">
    <name type="scientific">Buchnera aphidicola</name>
    <name type="common">Cinara curvipes</name>
    <dbReference type="NCBI Taxonomy" id="2518975"/>
    <lineage>
        <taxon>Bacteria</taxon>
        <taxon>Pseudomonadati</taxon>
        <taxon>Pseudomonadota</taxon>
        <taxon>Gammaproteobacteria</taxon>
        <taxon>Enterobacterales</taxon>
        <taxon>Erwiniaceae</taxon>
        <taxon>Buchnera</taxon>
    </lineage>
</organism>
<protein>
    <submittedName>
        <fullName evidence="2">UPF0259 membrane protein YciC</fullName>
    </submittedName>
</protein>
<feature type="transmembrane region" description="Helical" evidence="1">
    <location>
        <begin position="178"/>
        <end position="199"/>
    </location>
</feature>
<evidence type="ECO:0000313" key="2">
    <source>
        <dbReference type="EMBL" id="VFP81470.1"/>
    </source>
</evidence>
<gene>
    <name evidence="2" type="primary">yciC</name>
    <name evidence="2" type="ORF">BUCICURV3402_180</name>
</gene>
<name>A0A451D6K1_9GAMM</name>
<keyword evidence="1" id="KW-1133">Transmembrane helix</keyword>